<evidence type="ECO:0000313" key="9">
    <source>
        <dbReference type="EMBL" id="KAJ9705376.1"/>
    </source>
</evidence>
<protein>
    <recommendedName>
        <fullName evidence="8">SCP domain-containing protein</fullName>
    </recommendedName>
</protein>
<dbReference type="AlphaFoldDB" id="A0AA39AD83"/>
<dbReference type="Proteomes" id="UP001168098">
    <property type="component" value="Unassembled WGS sequence"/>
</dbReference>
<feature type="domain" description="SCP" evidence="8">
    <location>
        <begin position="154"/>
        <end position="284"/>
    </location>
</feature>
<dbReference type="PROSITE" id="PS01009">
    <property type="entry name" value="CRISP_1"/>
    <property type="match status" value="1"/>
</dbReference>
<feature type="signal peptide" evidence="7">
    <location>
        <begin position="1"/>
        <end position="25"/>
    </location>
</feature>
<keyword evidence="4" id="KW-0611">Plant defense</keyword>
<dbReference type="SMART" id="SM00198">
    <property type="entry name" value="SCP"/>
    <property type="match status" value="2"/>
</dbReference>
<dbReference type="Pfam" id="PF00188">
    <property type="entry name" value="CAP"/>
    <property type="match status" value="2"/>
</dbReference>
<dbReference type="PRINTS" id="PR00837">
    <property type="entry name" value="V5TPXLIKE"/>
</dbReference>
<organism evidence="9 10">
    <name type="scientific">Vitis rotundifolia</name>
    <name type="common">Muscadine grape</name>
    <dbReference type="NCBI Taxonomy" id="103349"/>
    <lineage>
        <taxon>Eukaryota</taxon>
        <taxon>Viridiplantae</taxon>
        <taxon>Streptophyta</taxon>
        <taxon>Embryophyta</taxon>
        <taxon>Tracheophyta</taxon>
        <taxon>Spermatophyta</taxon>
        <taxon>Magnoliopsida</taxon>
        <taxon>eudicotyledons</taxon>
        <taxon>Gunneridae</taxon>
        <taxon>Pentapetalae</taxon>
        <taxon>rosids</taxon>
        <taxon>Vitales</taxon>
        <taxon>Vitaceae</taxon>
        <taxon>Viteae</taxon>
        <taxon>Vitis</taxon>
    </lineage>
</organism>
<dbReference type="InterPro" id="IPR001283">
    <property type="entry name" value="CRISP-related"/>
</dbReference>
<dbReference type="GO" id="GO:0098542">
    <property type="term" value="P:defense response to other organism"/>
    <property type="evidence" value="ECO:0007669"/>
    <property type="project" value="UniProtKB-ARBA"/>
</dbReference>
<dbReference type="InterPro" id="IPR014044">
    <property type="entry name" value="CAP_dom"/>
</dbReference>
<dbReference type="InterPro" id="IPR002413">
    <property type="entry name" value="V5_allergen-like"/>
</dbReference>
<dbReference type="GO" id="GO:0005576">
    <property type="term" value="C:extracellular region"/>
    <property type="evidence" value="ECO:0007669"/>
    <property type="project" value="InterPro"/>
</dbReference>
<comment type="caution">
    <text evidence="9">The sequence shown here is derived from an EMBL/GenBank/DDBJ whole genome shotgun (WGS) entry which is preliminary data.</text>
</comment>
<gene>
    <name evidence="9" type="ORF">PVL29_003428</name>
</gene>
<reference evidence="9 10" key="1">
    <citation type="journal article" date="2023" name="BMC Biotechnol.">
        <title>Vitis rotundifolia cv Carlos genome sequencing.</title>
        <authorList>
            <person name="Huff M."/>
            <person name="Hulse-Kemp A."/>
            <person name="Scheffler B."/>
            <person name="Youngblood R."/>
            <person name="Simpson S."/>
            <person name="Babiker E."/>
            <person name="Staton M."/>
        </authorList>
    </citation>
    <scope>NUCLEOTIDE SEQUENCE [LARGE SCALE GENOMIC DNA]</scope>
    <source>
        <tissue evidence="9">Leaf</tissue>
    </source>
</reference>
<dbReference type="FunFam" id="3.40.33.10:FF:000006">
    <property type="entry name" value="Putative pathogenesis-related protein 1"/>
    <property type="match status" value="2"/>
</dbReference>
<evidence type="ECO:0000256" key="7">
    <source>
        <dbReference type="SAM" id="SignalP"/>
    </source>
</evidence>
<sequence>MGLCKISLALLVGLMGLALAHTCCAQNSPQDYVDAHNAARAQVGVGSITWNDTVAAYAQNYANQRISDCNLVHSGGPYGENLAEGSGSFTGTDAVNLWVGEKPYYDYNSNSCVGGECLHYTQVVWRNSVRLGCARVQCNNGWWFVTSHTCCAQNSPQDYVDAHNAARAQVGVGPMTWNDTVAAYAQNYANQRIGDCNLVHSGGPYGENIAWGSPSLTGTDAVNMWVGEKPNYDYNSNSCVGGECGHYTQVVWRNSVRLGCARVPCDNGGWFVTCNYDPPGNYVGQRPY</sequence>
<keyword evidence="6" id="KW-0568">Pathogenesis-related protein</keyword>
<accession>A0AA39AD83</accession>
<feature type="chain" id="PRO_5041320028" description="SCP domain-containing protein" evidence="7">
    <location>
        <begin position="26"/>
        <end position="288"/>
    </location>
</feature>
<keyword evidence="3 7" id="KW-0732">Signal</keyword>
<dbReference type="Gene3D" id="3.40.33.10">
    <property type="entry name" value="CAP"/>
    <property type="match status" value="2"/>
</dbReference>
<dbReference type="InterPro" id="IPR018244">
    <property type="entry name" value="Allrgn_V5/Tpx1_CS"/>
</dbReference>
<evidence type="ECO:0000256" key="3">
    <source>
        <dbReference type="ARBA" id="ARBA00022729"/>
    </source>
</evidence>
<dbReference type="InterPro" id="IPR035940">
    <property type="entry name" value="CAP_sf"/>
</dbReference>
<dbReference type="PANTHER" id="PTHR10334">
    <property type="entry name" value="CYSTEINE-RICH SECRETORY PROTEIN-RELATED"/>
    <property type="match status" value="1"/>
</dbReference>
<evidence type="ECO:0000256" key="1">
    <source>
        <dbReference type="ARBA" id="ARBA00003143"/>
    </source>
</evidence>
<keyword evidence="10" id="KW-1185">Reference proteome</keyword>
<comment type="function">
    <text evidence="1">Probably involved in the defense reaction of plants against pathogens.</text>
</comment>
<keyword evidence="5" id="KW-1015">Disulfide bond</keyword>
<feature type="domain" description="SCP" evidence="8">
    <location>
        <begin position="27"/>
        <end position="146"/>
    </location>
</feature>
<evidence type="ECO:0000259" key="8">
    <source>
        <dbReference type="SMART" id="SM00198"/>
    </source>
</evidence>
<evidence type="ECO:0000256" key="6">
    <source>
        <dbReference type="ARBA" id="ARBA00023265"/>
    </source>
</evidence>
<dbReference type="SUPFAM" id="SSF55797">
    <property type="entry name" value="PR-1-like"/>
    <property type="match status" value="2"/>
</dbReference>
<proteinExistence type="inferred from homology"/>
<evidence type="ECO:0000256" key="2">
    <source>
        <dbReference type="ARBA" id="ARBA00009923"/>
    </source>
</evidence>
<evidence type="ECO:0000313" key="10">
    <source>
        <dbReference type="Proteomes" id="UP001168098"/>
    </source>
</evidence>
<dbReference type="PROSITE" id="PS01010">
    <property type="entry name" value="CRISP_2"/>
    <property type="match status" value="1"/>
</dbReference>
<dbReference type="PRINTS" id="PR00838">
    <property type="entry name" value="V5ALLERGEN"/>
</dbReference>
<comment type="similarity">
    <text evidence="2">Belongs to the CRISP family.</text>
</comment>
<dbReference type="EMBL" id="JARBHA010000003">
    <property type="protein sequence ID" value="KAJ9705376.1"/>
    <property type="molecule type" value="Genomic_DNA"/>
</dbReference>
<evidence type="ECO:0000256" key="5">
    <source>
        <dbReference type="ARBA" id="ARBA00023157"/>
    </source>
</evidence>
<dbReference type="CDD" id="cd05381">
    <property type="entry name" value="CAP_PR-1"/>
    <property type="match status" value="2"/>
</dbReference>
<evidence type="ECO:0000256" key="4">
    <source>
        <dbReference type="ARBA" id="ARBA00022821"/>
    </source>
</evidence>
<name>A0AA39AD83_VITRO</name>